<reference evidence="11 12" key="1">
    <citation type="submission" date="2019-12" db="EMBL/GenBank/DDBJ databases">
        <title>Isolation and characterization of three novel carbon monoxide-oxidizing members of Halobacteria from salione crusts and soils.</title>
        <authorList>
            <person name="Myers M.R."/>
            <person name="King G.M."/>
        </authorList>
    </citation>
    <scope>NUCLEOTIDE SEQUENCE [LARGE SCALE GENOMIC DNA]</scope>
    <source>
        <strain evidence="11 12">WSA2</strain>
    </source>
</reference>
<dbReference type="InterPro" id="IPR002306">
    <property type="entry name" value="Trp-tRNA-ligase"/>
</dbReference>
<name>A0A6B0SUM1_9EURY</name>
<keyword evidence="6 8" id="KW-0648">Protein biosynthesis</keyword>
<gene>
    <name evidence="8" type="primary">trpS</name>
    <name evidence="11" type="ORF">GRX01_02885</name>
</gene>
<feature type="short sequence motif" description="'HIGH' region" evidence="8">
    <location>
        <begin position="115"/>
        <end position="123"/>
    </location>
</feature>
<dbReference type="PANTHER" id="PTHR10055">
    <property type="entry name" value="TRYPTOPHANYL-TRNA SYNTHETASE"/>
    <property type="match status" value="1"/>
</dbReference>
<dbReference type="PRINTS" id="PR01039">
    <property type="entry name" value="TRNASYNTHTRP"/>
</dbReference>
<dbReference type="EC" id="6.1.1.2" evidence="8"/>
<keyword evidence="2 8" id="KW-0963">Cytoplasm</keyword>
<evidence type="ECO:0000313" key="11">
    <source>
        <dbReference type="EMBL" id="MXR40303.1"/>
    </source>
</evidence>
<evidence type="ECO:0000256" key="8">
    <source>
        <dbReference type="HAMAP-Rule" id="MF_00140"/>
    </source>
</evidence>
<evidence type="ECO:0000256" key="1">
    <source>
        <dbReference type="ARBA" id="ARBA00005594"/>
    </source>
</evidence>
<evidence type="ECO:0000256" key="7">
    <source>
        <dbReference type="ARBA" id="ARBA00023146"/>
    </source>
</evidence>
<dbReference type="Gene3D" id="3.40.50.620">
    <property type="entry name" value="HUPs"/>
    <property type="match status" value="1"/>
</dbReference>
<keyword evidence="3 8" id="KW-0436">Ligase</keyword>
<keyword evidence="7 8" id="KW-0030">Aminoacyl-tRNA synthetase</keyword>
<feature type="short sequence motif" description="'KMSKS' region" evidence="8">
    <location>
        <begin position="420"/>
        <end position="424"/>
    </location>
</feature>
<dbReference type="InterPro" id="IPR002305">
    <property type="entry name" value="aa-tRNA-synth_Ic"/>
</dbReference>
<comment type="similarity">
    <text evidence="1 8 9">Belongs to the class-I aminoacyl-tRNA synthetase family.</text>
</comment>
<dbReference type="RefSeq" id="WP_159663175.1">
    <property type="nucleotide sequence ID" value="NZ_WUUS01000001.1"/>
</dbReference>
<feature type="compositionally biased region" description="Basic and acidic residues" evidence="10">
    <location>
        <begin position="7"/>
        <end position="39"/>
    </location>
</feature>
<dbReference type="OrthoDB" id="371821at2157"/>
<comment type="function">
    <text evidence="8">Catalyzes the attachment of tryptophan to tRNA(Trp).</text>
</comment>
<evidence type="ECO:0000256" key="3">
    <source>
        <dbReference type="ARBA" id="ARBA00022598"/>
    </source>
</evidence>
<comment type="subcellular location">
    <subcellularLocation>
        <location evidence="8">Cytoplasm</location>
    </subcellularLocation>
</comment>
<evidence type="ECO:0000256" key="9">
    <source>
        <dbReference type="RuleBase" id="RU363036"/>
    </source>
</evidence>
<evidence type="ECO:0000313" key="12">
    <source>
        <dbReference type="Proteomes" id="UP000437065"/>
    </source>
</evidence>
<proteinExistence type="inferred from homology"/>
<dbReference type="HAMAP" id="MF_00140_A">
    <property type="entry name" value="Trp_tRNA_synth_A"/>
    <property type="match status" value="1"/>
</dbReference>
<dbReference type="GO" id="GO:0006436">
    <property type="term" value="P:tryptophanyl-tRNA aminoacylation"/>
    <property type="evidence" value="ECO:0007669"/>
    <property type="project" value="UniProtKB-UniRule"/>
</dbReference>
<keyword evidence="5 8" id="KW-0067">ATP-binding</keyword>
<dbReference type="SUPFAM" id="SSF52374">
    <property type="entry name" value="Nucleotidylyl transferase"/>
    <property type="match status" value="1"/>
</dbReference>
<organism evidence="11 12">
    <name type="scientific">Halobaculum saliterrae</name>
    <dbReference type="NCBI Taxonomy" id="2073113"/>
    <lineage>
        <taxon>Archaea</taxon>
        <taxon>Methanobacteriati</taxon>
        <taxon>Methanobacteriota</taxon>
        <taxon>Stenosarchaea group</taxon>
        <taxon>Halobacteria</taxon>
        <taxon>Halobacteriales</taxon>
        <taxon>Haloferacaceae</taxon>
        <taxon>Halobaculum</taxon>
    </lineage>
</organism>
<accession>A0A6B0SUM1</accession>
<dbReference type="GO" id="GO:0005524">
    <property type="term" value="F:ATP binding"/>
    <property type="evidence" value="ECO:0007669"/>
    <property type="project" value="UniProtKB-UniRule"/>
</dbReference>
<protein>
    <recommendedName>
        <fullName evidence="8">Tryptophan--tRNA ligase</fullName>
        <ecNumber evidence="8">6.1.1.2</ecNumber>
    </recommendedName>
    <alternativeName>
        <fullName evidence="8">Tryptophanyl-tRNA synthetase</fullName>
        <shortName evidence="8">TrpRS</shortName>
    </alternativeName>
</protein>
<dbReference type="Proteomes" id="UP000437065">
    <property type="component" value="Unassembled WGS sequence"/>
</dbReference>
<dbReference type="InterPro" id="IPR020653">
    <property type="entry name" value="Tryptophan-tRNA-ligase_arc"/>
</dbReference>
<comment type="catalytic activity">
    <reaction evidence="8">
        <text>tRNA(Trp) + L-tryptophan + ATP = L-tryptophyl-tRNA(Trp) + AMP + diphosphate + H(+)</text>
        <dbReference type="Rhea" id="RHEA:24080"/>
        <dbReference type="Rhea" id="RHEA-COMP:9671"/>
        <dbReference type="Rhea" id="RHEA-COMP:9705"/>
        <dbReference type="ChEBI" id="CHEBI:15378"/>
        <dbReference type="ChEBI" id="CHEBI:30616"/>
        <dbReference type="ChEBI" id="CHEBI:33019"/>
        <dbReference type="ChEBI" id="CHEBI:57912"/>
        <dbReference type="ChEBI" id="CHEBI:78442"/>
        <dbReference type="ChEBI" id="CHEBI:78535"/>
        <dbReference type="ChEBI" id="CHEBI:456215"/>
        <dbReference type="EC" id="6.1.1.2"/>
    </reaction>
</comment>
<dbReference type="GO" id="GO:0004830">
    <property type="term" value="F:tryptophan-tRNA ligase activity"/>
    <property type="evidence" value="ECO:0007669"/>
    <property type="project" value="UniProtKB-UniRule"/>
</dbReference>
<comment type="caution">
    <text evidence="11">The sequence shown here is derived from an EMBL/GenBank/DDBJ whole genome shotgun (WGS) entry which is preliminary data.</text>
</comment>
<dbReference type="AlphaFoldDB" id="A0A6B0SUM1"/>
<evidence type="ECO:0000256" key="6">
    <source>
        <dbReference type="ARBA" id="ARBA00022917"/>
    </source>
</evidence>
<dbReference type="EMBL" id="WUUS01000001">
    <property type="protein sequence ID" value="MXR40303.1"/>
    <property type="molecule type" value="Genomic_DNA"/>
</dbReference>
<keyword evidence="4 8" id="KW-0547">Nucleotide-binding</keyword>
<evidence type="ECO:0000256" key="10">
    <source>
        <dbReference type="SAM" id="MobiDB-lite"/>
    </source>
</evidence>
<dbReference type="GO" id="GO:0005737">
    <property type="term" value="C:cytoplasm"/>
    <property type="evidence" value="ECO:0007669"/>
    <property type="project" value="UniProtKB-SubCell"/>
</dbReference>
<sequence>MSDDDTSPERGTDEADGEENRARTDGGAERSRTEGRRAVPDGGVALDPWGSATVADYRELFEEFGIEEFEAIIDEVPEPHYLMRRGVIFGHRDYGAVARALANDEPAAALSGFMPTGDPHIGHKLVFDELIYHQEQGADTYGLIADLEAHSARGLTWEEIDEHARDYLLSLLALGFDPEDGELYRQSTNRRLQDLAFELGSNARFAEFESIYGFDGETSVSHMQSVVTQMADILYPQLDEPKPTVIPVGPDQDPHVRLSRDIARKTRYFRVTEAFASPEFDAAERVLVGRAYDRREEWAEDPETPRCEDAAAWLAEADVDAEFESARAGAVEKLENAGMEPLRPRTRFLDRNADEDAFEALIEAVPGEKRVFDAHIDSFELDREDAEELAREVEVDNGGFGFYTPSSIYHRFMTGLTGGKMSSSIEASHISLLDDPEEGYDKVKSATTGGRETADKQRELGGKADECPVYELYAYLLANDDDGFAEEVYEECVGGERLCGGCKEQAATLMREFLADHQEKREEAEELLADLDIDLDVDGSRRGIPGDEE</sequence>
<dbReference type="PANTHER" id="PTHR10055:SF5">
    <property type="entry name" value="TRYPTOPHAN--TRNA LIGASE"/>
    <property type="match status" value="1"/>
</dbReference>
<evidence type="ECO:0000256" key="5">
    <source>
        <dbReference type="ARBA" id="ARBA00022840"/>
    </source>
</evidence>
<dbReference type="InterPro" id="IPR014729">
    <property type="entry name" value="Rossmann-like_a/b/a_fold"/>
</dbReference>
<dbReference type="NCBIfam" id="NF008928">
    <property type="entry name" value="PRK12285.1-5"/>
    <property type="match status" value="1"/>
</dbReference>
<dbReference type="Gene3D" id="1.10.240.10">
    <property type="entry name" value="Tyrosyl-Transfer RNA Synthetase"/>
    <property type="match status" value="1"/>
</dbReference>
<feature type="region of interest" description="Disordered" evidence="10">
    <location>
        <begin position="1"/>
        <end position="44"/>
    </location>
</feature>
<dbReference type="Pfam" id="PF00579">
    <property type="entry name" value="tRNA-synt_1b"/>
    <property type="match status" value="2"/>
</dbReference>
<keyword evidence="12" id="KW-1185">Reference proteome</keyword>
<evidence type="ECO:0000256" key="4">
    <source>
        <dbReference type="ARBA" id="ARBA00022741"/>
    </source>
</evidence>
<evidence type="ECO:0000256" key="2">
    <source>
        <dbReference type="ARBA" id="ARBA00022490"/>
    </source>
</evidence>
<dbReference type="FunFam" id="3.40.50.620:FF:000207">
    <property type="entry name" value="Tryptophan--tRNA ligase"/>
    <property type="match status" value="1"/>
</dbReference>